<dbReference type="GO" id="GO:0005524">
    <property type="term" value="F:ATP binding"/>
    <property type="evidence" value="ECO:0007669"/>
    <property type="project" value="UniProtKB-KW"/>
</dbReference>
<comment type="caution">
    <text evidence="11">The sequence shown here is derived from an EMBL/GenBank/DDBJ whole genome shotgun (WGS) entry which is preliminary data.</text>
</comment>
<keyword evidence="4" id="KW-0410">Iron transport</keyword>
<evidence type="ECO:0000256" key="6">
    <source>
        <dbReference type="ARBA" id="ARBA00022840"/>
    </source>
</evidence>
<name>A0A9D9N1W3_9SPIR</name>
<dbReference type="PROSITE" id="PS50893">
    <property type="entry name" value="ABC_TRANSPORTER_2"/>
    <property type="match status" value="1"/>
</dbReference>
<evidence type="ECO:0000256" key="7">
    <source>
        <dbReference type="ARBA" id="ARBA00023004"/>
    </source>
</evidence>
<keyword evidence="7" id="KW-0408">Iron</keyword>
<keyword evidence="9" id="KW-0472">Membrane</keyword>
<evidence type="ECO:0000256" key="4">
    <source>
        <dbReference type="ARBA" id="ARBA00022496"/>
    </source>
</evidence>
<keyword evidence="8" id="KW-0406">Ion transport</keyword>
<keyword evidence="2" id="KW-0813">Transport</keyword>
<evidence type="ECO:0000256" key="9">
    <source>
        <dbReference type="ARBA" id="ARBA00023136"/>
    </source>
</evidence>
<reference evidence="11" key="2">
    <citation type="journal article" date="2021" name="PeerJ">
        <title>Extensive microbial diversity within the chicken gut microbiome revealed by metagenomics and culture.</title>
        <authorList>
            <person name="Gilroy R."/>
            <person name="Ravi A."/>
            <person name="Getino M."/>
            <person name="Pursley I."/>
            <person name="Horton D.L."/>
            <person name="Alikhan N.F."/>
            <person name="Baker D."/>
            <person name="Gharbi K."/>
            <person name="Hall N."/>
            <person name="Watson M."/>
            <person name="Adriaenssens E.M."/>
            <person name="Foster-Nyarko E."/>
            <person name="Jarju S."/>
            <person name="Secka A."/>
            <person name="Antonio M."/>
            <person name="Oren A."/>
            <person name="Chaudhuri R.R."/>
            <person name="La Ragione R."/>
            <person name="Hildebrand F."/>
            <person name="Pallen M.J."/>
        </authorList>
    </citation>
    <scope>NUCLEOTIDE SEQUENCE</scope>
    <source>
        <strain evidence="11">10532</strain>
    </source>
</reference>
<evidence type="ECO:0000313" key="12">
    <source>
        <dbReference type="Proteomes" id="UP000823638"/>
    </source>
</evidence>
<dbReference type="InterPro" id="IPR003593">
    <property type="entry name" value="AAA+_ATPase"/>
</dbReference>
<organism evidence="11 12">
    <name type="scientific">Candidatus Gallitreponema excrementavium</name>
    <dbReference type="NCBI Taxonomy" id="2840840"/>
    <lineage>
        <taxon>Bacteria</taxon>
        <taxon>Pseudomonadati</taxon>
        <taxon>Spirochaetota</taxon>
        <taxon>Spirochaetia</taxon>
        <taxon>Spirochaetales</taxon>
        <taxon>Candidatus Gallitreponema</taxon>
    </lineage>
</organism>
<keyword evidence="3" id="KW-1003">Cell membrane</keyword>
<evidence type="ECO:0000256" key="1">
    <source>
        <dbReference type="ARBA" id="ARBA00004202"/>
    </source>
</evidence>
<feature type="domain" description="ABC transporter" evidence="10">
    <location>
        <begin position="9"/>
        <end position="256"/>
    </location>
</feature>
<dbReference type="PANTHER" id="PTHR42771">
    <property type="entry name" value="IRON(3+)-HYDROXAMATE IMPORT ATP-BINDING PROTEIN FHUC"/>
    <property type="match status" value="1"/>
</dbReference>
<dbReference type="InterPro" id="IPR051535">
    <property type="entry name" value="Siderophore_ABC-ATPase"/>
</dbReference>
<dbReference type="GO" id="GO:0016887">
    <property type="term" value="F:ATP hydrolysis activity"/>
    <property type="evidence" value="ECO:0007669"/>
    <property type="project" value="InterPro"/>
</dbReference>
<dbReference type="SMART" id="SM00382">
    <property type="entry name" value="AAA"/>
    <property type="match status" value="1"/>
</dbReference>
<evidence type="ECO:0000259" key="10">
    <source>
        <dbReference type="PROSITE" id="PS50893"/>
    </source>
</evidence>
<keyword evidence="6 11" id="KW-0067">ATP-binding</keyword>
<dbReference type="GO" id="GO:0006826">
    <property type="term" value="P:iron ion transport"/>
    <property type="evidence" value="ECO:0007669"/>
    <property type="project" value="UniProtKB-KW"/>
</dbReference>
<dbReference type="Pfam" id="PF00005">
    <property type="entry name" value="ABC_tran"/>
    <property type="match status" value="1"/>
</dbReference>
<dbReference type="SUPFAM" id="SSF52540">
    <property type="entry name" value="P-loop containing nucleoside triphosphate hydrolases"/>
    <property type="match status" value="1"/>
</dbReference>
<dbReference type="PANTHER" id="PTHR42771:SF2">
    <property type="entry name" value="IRON(3+)-HYDROXAMATE IMPORT ATP-BINDING PROTEIN FHUC"/>
    <property type="match status" value="1"/>
</dbReference>
<keyword evidence="5" id="KW-0547">Nucleotide-binding</keyword>
<evidence type="ECO:0000256" key="3">
    <source>
        <dbReference type="ARBA" id="ARBA00022475"/>
    </source>
</evidence>
<evidence type="ECO:0000256" key="5">
    <source>
        <dbReference type="ARBA" id="ARBA00022741"/>
    </source>
</evidence>
<sequence>METEKLLVCNNFEITRINGRKEKKIVSGFSAKLFPGTLTALCGKNGSGKTTLIKALGGINLSELKIKNDGYFYGDKNLNLLPARDYSKTFSTLFQNEENAWNFSVYDYILTGRFPHTNFSGFYSQKDKALTEQIISELRLSDLANEKIFNVSGGEFQKARIARALVQEPKILLLDEPDGNLDINVQSEFFKLLLKTISEKQICCLASLHDLNQAALYSHQIILISKIDDKETQVFFTGTPEEIINKQNIDLVYGTDCEIFIHPIHHKPQVSLK</sequence>
<reference evidence="11" key="1">
    <citation type="submission" date="2020-10" db="EMBL/GenBank/DDBJ databases">
        <authorList>
            <person name="Gilroy R."/>
        </authorList>
    </citation>
    <scope>NUCLEOTIDE SEQUENCE</scope>
    <source>
        <strain evidence="11">10532</strain>
    </source>
</reference>
<dbReference type="InterPro" id="IPR003439">
    <property type="entry name" value="ABC_transporter-like_ATP-bd"/>
</dbReference>
<evidence type="ECO:0000256" key="2">
    <source>
        <dbReference type="ARBA" id="ARBA00022448"/>
    </source>
</evidence>
<dbReference type="Gene3D" id="3.40.50.300">
    <property type="entry name" value="P-loop containing nucleotide triphosphate hydrolases"/>
    <property type="match status" value="1"/>
</dbReference>
<gene>
    <name evidence="11" type="ORF">IAA81_03590</name>
</gene>
<dbReference type="EMBL" id="JADIMM010000051">
    <property type="protein sequence ID" value="MBO8457294.1"/>
    <property type="molecule type" value="Genomic_DNA"/>
</dbReference>
<dbReference type="InterPro" id="IPR017871">
    <property type="entry name" value="ABC_transporter-like_CS"/>
</dbReference>
<proteinExistence type="predicted"/>
<dbReference type="GO" id="GO:0005886">
    <property type="term" value="C:plasma membrane"/>
    <property type="evidence" value="ECO:0007669"/>
    <property type="project" value="UniProtKB-SubCell"/>
</dbReference>
<dbReference type="AlphaFoldDB" id="A0A9D9N1W3"/>
<dbReference type="PROSITE" id="PS00211">
    <property type="entry name" value="ABC_TRANSPORTER_1"/>
    <property type="match status" value="1"/>
</dbReference>
<dbReference type="Proteomes" id="UP000823638">
    <property type="component" value="Unassembled WGS sequence"/>
</dbReference>
<protein>
    <submittedName>
        <fullName evidence="11">ABC transporter ATP-binding protein</fullName>
    </submittedName>
</protein>
<comment type="subcellular location">
    <subcellularLocation>
        <location evidence="1">Cell membrane</location>
        <topology evidence="1">Peripheral membrane protein</topology>
    </subcellularLocation>
</comment>
<evidence type="ECO:0000313" key="11">
    <source>
        <dbReference type="EMBL" id="MBO8457294.1"/>
    </source>
</evidence>
<accession>A0A9D9N1W3</accession>
<evidence type="ECO:0000256" key="8">
    <source>
        <dbReference type="ARBA" id="ARBA00023065"/>
    </source>
</evidence>
<dbReference type="InterPro" id="IPR027417">
    <property type="entry name" value="P-loop_NTPase"/>
</dbReference>